<dbReference type="EMBL" id="DVMM01000155">
    <property type="protein sequence ID" value="HIU30094.1"/>
    <property type="molecule type" value="Genomic_DNA"/>
</dbReference>
<dbReference type="PROSITE" id="PS51186">
    <property type="entry name" value="GNAT"/>
    <property type="match status" value="1"/>
</dbReference>
<proteinExistence type="predicted"/>
<reference evidence="2" key="1">
    <citation type="submission" date="2020-10" db="EMBL/GenBank/DDBJ databases">
        <authorList>
            <person name="Gilroy R."/>
        </authorList>
    </citation>
    <scope>NUCLEOTIDE SEQUENCE</scope>
    <source>
        <strain evidence="2">CHK195-4489</strain>
    </source>
</reference>
<dbReference type="InterPro" id="IPR000182">
    <property type="entry name" value="GNAT_dom"/>
</dbReference>
<sequence length="167" mass="18816">MPAFTIAEMTENSAAQIASWKYPPPYEIYSFGGNAAEREELLNGLHFAVYRDSFGKEPCGFIALGWSAQIQDPGLRKIYDDESYTDIAFGLRPDLCGRGYGAIFVQSAVDFIRSLFPEDGIRLTVACENKRACRLYEKLGFREICSFETRCVEAVRGRPLSMKIMIL</sequence>
<dbReference type="Gene3D" id="3.40.630.30">
    <property type="match status" value="1"/>
</dbReference>
<dbReference type="Proteomes" id="UP000824089">
    <property type="component" value="Unassembled WGS sequence"/>
</dbReference>
<evidence type="ECO:0000259" key="1">
    <source>
        <dbReference type="PROSITE" id="PS51186"/>
    </source>
</evidence>
<dbReference type="SUPFAM" id="SSF55729">
    <property type="entry name" value="Acyl-CoA N-acyltransferases (Nat)"/>
    <property type="match status" value="1"/>
</dbReference>
<dbReference type="Pfam" id="PF00583">
    <property type="entry name" value="Acetyltransf_1"/>
    <property type="match status" value="1"/>
</dbReference>
<accession>A0A9D1I8C7</accession>
<evidence type="ECO:0000313" key="3">
    <source>
        <dbReference type="Proteomes" id="UP000824089"/>
    </source>
</evidence>
<dbReference type="InterPro" id="IPR016181">
    <property type="entry name" value="Acyl_CoA_acyltransferase"/>
</dbReference>
<reference evidence="2" key="2">
    <citation type="journal article" date="2021" name="PeerJ">
        <title>Extensive microbial diversity within the chicken gut microbiome revealed by metagenomics and culture.</title>
        <authorList>
            <person name="Gilroy R."/>
            <person name="Ravi A."/>
            <person name="Getino M."/>
            <person name="Pursley I."/>
            <person name="Horton D.L."/>
            <person name="Alikhan N.F."/>
            <person name="Baker D."/>
            <person name="Gharbi K."/>
            <person name="Hall N."/>
            <person name="Watson M."/>
            <person name="Adriaenssens E.M."/>
            <person name="Foster-Nyarko E."/>
            <person name="Jarju S."/>
            <person name="Secka A."/>
            <person name="Antonio M."/>
            <person name="Oren A."/>
            <person name="Chaudhuri R.R."/>
            <person name="La Ragione R."/>
            <person name="Hildebrand F."/>
            <person name="Pallen M.J."/>
        </authorList>
    </citation>
    <scope>NUCLEOTIDE SEQUENCE</scope>
    <source>
        <strain evidence="2">CHK195-4489</strain>
    </source>
</reference>
<organism evidence="2 3">
    <name type="scientific">Candidatus Egerieisoma faecipullorum</name>
    <dbReference type="NCBI Taxonomy" id="2840963"/>
    <lineage>
        <taxon>Bacteria</taxon>
        <taxon>Bacillati</taxon>
        <taxon>Bacillota</taxon>
        <taxon>Clostridia</taxon>
        <taxon>Eubacteriales</taxon>
        <taxon>Clostridiaceae</taxon>
        <taxon>Clostridiaceae incertae sedis</taxon>
        <taxon>Candidatus Egerieisoma</taxon>
    </lineage>
</organism>
<feature type="domain" description="N-acetyltransferase" evidence="1">
    <location>
        <begin position="4"/>
        <end position="167"/>
    </location>
</feature>
<evidence type="ECO:0000313" key="2">
    <source>
        <dbReference type="EMBL" id="HIU30094.1"/>
    </source>
</evidence>
<protein>
    <submittedName>
        <fullName evidence="2">GNAT family N-acetyltransferase</fullName>
    </submittedName>
</protein>
<gene>
    <name evidence="2" type="ORF">IAD50_07355</name>
</gene>
<comment type="caution">
    <text evidence="2">The sequence shown here is derived from an EMBL/GenBank/DDBJ whole genome shotgun (WGS) entry which is preliminary data.</text>
</comment>
<dbReference type="AlphaFoldDB" id="A0A9D1I8C7"/>
<name>A0A9D1I8C7_9CLOT</name>
<dbReference type="GO" id="GO:0016747">
    <property type="term" value="F:acyltransferase activity, transferring groups other than amino-acyl groups"/>
    <property type="evidence" value="ECO:0007669"/>
    <property type="project" value="InterPro"/>
</dbReference>